<dbReference type="InterPro" id="IPR019410">
    <property type="entry name" value="Methyltransf_16"/>
</dbReference>
<dbReference type="Gene3D" id="3.40.50.150">
    <property type="entry name" value="Vaccinia Virus protein VP39"/>
    <property type="match status" value="1"/>
</dbReference>
<dbReference type="Proteomes" id="UP001626537">
    <property type="component" value="Chromosome"/>
</dbReference>
<dbReference type="PANTHER" id="PTHR14614">
    <property type="entry name" value="HEPATOCELLULAR CARCINOMA-ASSOCIATED ANTIGEN"/>
    <property type="match status" value="1"/>
</dbReference>
<evidence type="ECO:0000313" key="4">
    <source>
        <dbReference type="EMBL" id="WOJ93878.1"/>
    </source>
</evidence>
<keyword evidence="2" id="KW-0949">S-adenosyl-L-methionine</keyword>
<evidence type="ECO:0000313" key="5">
    <source>
        <dbReference type="Proteomes" id="UP001626537"/>
    </source>
</evidence>
<organism evidence="4 5">
    <name type="scientific">Congregibacter variabilis</name>
    <dbReference type="NCBI Taxonomy" id="3081200"/>
    <lineage>
        <taxon>Bacteria</taxon>
        <taxon>Pseudomonadati</taxon>
        <taxon>Pseudomonadota</taxon>
        <taxon>Gammaproteobacteria</taxon>
        <taxon>Cellvibrionales</taxon>
        <taxon>Halieaceae</taxon>
        <taxon>Congregibacter</taxon>
    </lineage>
</organism>
<protein>
    <submittedName>
        <fullName evidence="4">Methyltransferase</fullName>
    </submittedName>
</protein>
<feature type="domain" description="Methyltransferase small" evidence="3">
    <location>
        <begin position="41"/>
        <end position="128"/>
    </location>
</feature>
<dbReference type="GO" id="GO:0008168">
    <property type="term" value="F:methyltransferase activity"/>
    <property type="evidence" value="ECO:0007669"/>
    <property type="project" value="UniProtKB-KW"/>
</dbReference>
<dbReference type="CDD" id="cd02440">
    <property type="entry name" value="AdoMet_MTases"/>
    <property type="match status" value="1"/>
</dbReference>
<accession>A0ABZ0I541</accession>
<evidence type="ECO:0000256" key="1">
    <source>
        <dbReference type="ARBA" id="ARBA00022603"/>
    </source>
</evidence>
<dbReference type="GO" id="GO:0032259">
    <property type="term" value="P:methylation"/>
    <property type="evidence" value="ECO:0007669"/>
    <property type="project" value="UniProtKB-KW"/>
</dbReference>
<name>A0ABZ0I541_9GAMM</name>
<dbReference type="SUPFAM" id="SSF53335">
    <property type="entry name" value="S-adenosyl-L-methionine-dependent methyltransferases"/>
    <property type="match status" value="1"/>
</dbReference>
<keyword evidence="5" id="KW-1185">Reference proteome</keyword>
<sequence>MAVIRQHRFRGVVLPTSSHPEIRRTKREQDAPSIHGNKLWKSSCLVIDYLHKNPDPAPERVLDAGCGWGIAGIWCAKQYGAQVTSVDADPNVFPFLDVTATLNGVSTESRVARFEGLNGKFLSGFDTLIAADVCFWDELVGPVSNLVNRAIKAGVKRIIIGDPERPTFHEMALRCVDRHGGEVLEWQTKGSLAASGALLVINNY</sequence>
<dbReference type="EMBL" id="CP136864">
    <property type="protein sequence ID" value="WOJ93878.1"/>
    <property type="molecule type" value="Genomic_DNA"/>
</dbReference>
<evidence type="ECO:0000259" key="3">
    <source>
        <dbReference type="Pfam" id="PF05175"/>
    </source>
</evidence>
<evidence type="ECO:0000256" key="2">
    <source>
        <dbReference type="ARBA" id="ARBA00022691"/>
    </source>
</evidence>
<dbReference type="InterPro" id="IPR007848">
    <property type="entry name" value="Small_mtfrase_dom"/>
</dbReference>
<gene>
    <name evidence="4" type="ORF">R0135_01600</name>
</gene>
<keyword evidence="1 4" id="KW-0489">Methyltransferase</keyword>
<keyword evidence="1 4" id="KW-0808">Transferase</keyword>
<dbReference type="RefSeq" id="WP_407348518.1">
    <property type="nucleotide sequence ID" value="NZ_CP136864.1"/>
</dbReference>
<dbReference type="InterPro" id="IPR029063">
    <property type="entry name" value="SAM-dependent_MTases_sf"/>
</dbReference>
<reference evidence="4 5" key="1">
    <citation type="submission" date="2023-10" db="EMBL/GenBank/DDBJ databases">
        <title>Two novel species belonging to the OM43/NOR5 clade.</title>
        <authorList>
            <person name="Park M."/>
        </authorList>
    </citation>
    <scope>NUCLEOTIDE SEQUENCE [LARGE SCALE GENOMIC DNA]</scope>
    <source>
        <strain evidence="4 5">IMCC43200</strain>
    </source>
</reference>
<proteinExistence type="predicted"/>
<dbReference type="Pfam" id="PF05175">
    <property type="entry name" value="MTS"/>
    <property type="match status" value="1"/>
</dbReference>